<gene>
    <name evidence="1" type="ORF">ACFS5P_00675</name>
</gene>
<evidence type="ECO:0000313" key="1">
    <source>
        <dbReference type="EMBL" id="MFD2910380.1"/>
    </source>
</evidence>
<dbReference type="Proteomes" id="UP001597561">
    <property type="component" value="Unassembled WGS sequence"/>
</dbReference>
<comment type="caution">
    <text evidence="1">The sequence shown here is derived from an EMBL/GenBank/DDBJ whole genome shotgun (WGS) entry which is preliminary data.</text>
</comment>
<proteinExistence type="predicted"/>
<keyword evidence="2" id="KW-1185">Reference proteome</keyword>
<organism evidence="1 2">
    <name type="scientific">Jeotgalibacillus terrae</name>
    <dbReference type="NCBI Taxonomy" id="587735"/>
    <lineage>
        <taxon>Bacteria</taxon>
        <taxon>Bacillati</taxon>
        <taxon>Bacillota</taxon>
        <taxon>Bacilli</taxon>
        <taxon>Bacillales</taxon>
        <taxon>Caryophanaceae</taxon>
        <taxon>Jeotgalibacillus</taxon>
    </lineage>
</organism>
<dbReference type="EMBL" id="JBHUPG010000001">
    <property type="protein sequence ID" value="MFD2910380.1"/>
    <property type="molecule type" value="Genomic_DNA"/>
</dbReference>
<sequence length="192" mass="23266">MAFFKKKMIEEVPTQDSLTEEKAILGKKISADVERELKPLLEKDMSSLIEENIKKLRYLYPDDNDYKYELLRRNVFYIEVTSELKRLLADLLRGYQVTVDLKTIKRQTTLQIEEAISRHYDHFYKHYLSIEGGLTGLEQTCRQNLLMYEWLKQLMPYYEHHQYKTSENLPKRWIVRRIEEECRRVSDEVIFF</sequence>
<evidence type="ECO:0000313" key="2">
    <source>
        <dbReference type="Proteomes" id="UP001597561"/>
    </source>
</evidence>
<protein>
    <submittedName>
        <fullName evidence="1">Uncharacterized protein</fullName>
    </submittedName>
</protein>
<reference evidence="2" key="1">
    <citation type="journal article" date="2019" name="Int. J. Syst. Evol. Microbiol.">
        <title>The Global Catalogue of Microorganisms (GCM) 10K type strain sequencing project: providing services to taxonomists for standard genome sequencing and annotation.</title>
        <authorList>
            <consortium name="The Broad Institute Genomics Platform"/>
            <consortium name="The Broad Institute Genome Sequencing Center for Infectious Disease"/>
            <person name="Wu L."/>
            <person name="Ma J."/>
        </authorList>
    </citation>
    <scope>NUCLEOTIDE SEQUENCE [LARGE SCALE GENOMIC DNA]</scope>
    <source>
        <strain evidence="2">KCTC 13528</strain>
    </source>
</reference>
<name>A0ABW5ZBU4_9BACL</name>
<accession>A0ABW5ZBU4</accession>
<dbReference type="RefSeq" id="WP_204728070.1">
    <property type="nucleotide sequence ID" value="NZ_JAFBDK010000002.1"/>
</dbReference>